<feature type="region of interest" description="Disordered" evidence="1">
    <location>
        <begin position="2658"/>
        <end position="2736"/>
    </location>
</feature>
<feature type="region of interest" description="Disordered" evidence="1">
    <location>
        <begin position="385"/>
        <end position="491"/>
    </location>
</feature>
<feature type="compositionally biased region" description="Polar residues" evidence="1">
    <location>
        <begin position="1"/>
        <end position="33"/>
    </location>
</feature>
<proteinExistence type="predicted"/>
<gene>
    <name evidence="2" type="ORF">MCOR_39392</name>
</gene>
<feature type="compositionally biased region" description="Polar residues" evidence="1">
    <location>
        <begin position="2174"/>
        <end position="2200"/>
    </location>
</feature>
<dbReference type="Proteomes" id="UP000507470">
    <property type="component" value="Unassembled WGS sequence"/>
</dbReference>
<feature type="compositionally biased region" description="Polar residues" evidence="1">
    <location>
        <begin position="2902"/>
        <end position="2925"/>
    </location>
</feature>
<feature type="compositionally biased region" description="Polar residues" evidence="1">
    <location>
        <begin position="1253"/>
        <end position="1280"/>
    </location>
</feature>
<feature type="compositionally biased region" description="Low complexity" evidence="1">
    <location>
        <begin position="1281"/>
        <end position="1345"/>
    </location>
</feature>
<dbReference type="EMBL" id="CACVKT020007130">
    <property type="protein sequence ID" value="CAC5405735.1"/>
    <property type="molecule type" value="Genomic_DNA"/>
</dbReference>
<feature type="compositionally biased region" description="Low complexity" evidence="1">
    <location>
        <begin position="1087"/>
        <end position="1151"/>
    </location>
</feature>
<reference evidence="2 3" key="1">
    <citation type="submission" date="2020-06" db="EMBL/GenBank/DDBJ databases">
        <authorList>
            <person name="Li R."/>
            <person name="Bekaert M."/>
        </authorList>
    </citation>
    <scope>NUCLEOTIDE SEQUENCE [LARGE SCALE GENOMIC DNA]</scope>
    <source>
        <strain evidence="3">wild</strain>
    </source>
</reference>
<feature type="region of interest" description="Disordered" evidence="1">
    <location>
        <begin position="1060"/>
        <end position="1166"/>
    </location>
</feature>
<protein>
    <submittedName>
        <fullName evidence="2">Uncharacterized protein</fullName>
    </submittedName>
</protein>
<feature type="compositionally biased region" description="Polar residues" evidence="1">
    <location>
        <begin position="174"/>
        <end position="202"/>
    </location>
</feature>
<feature type="compositionally biased region" description="Polar residues" evidence="1">
    <location>
        <begin position="1714"/>
        <end position="1740"/>
    </location>
</feature>
<feature type="compositionally biased region" description="Low complexity" evidence="1">
    <location>
        <begin position="1971"/>
        <end position="2035"/>
    </location>
</feature>
<feature type="region of interest" description="Disordered" evidence="1">
    <location>
        <begin position="174"/>
        <end position="261"/>
    </location>
</feature>
<feature type="compositionally biased region" description="Low complexity" evidence="1">
    <location>
        <begin position="1741"/>
        <end position="1805"/>
    </location>
</feature>
<feature type="compositionally biased region" description="Low complexity" evidence="1">
    <location>
        <begin position="1511"/>
        <end position="1575"/>
    </location>
</feature>
<feature type="compositionally biased region" description="Low complexity" evidence="1">
    <location>
        <begin position="642"/>
        <end position="706"/>
    </location>
</feature>
<name>A0A6J8DCF6_MYTCO</name>
<feature type="compositionally biased region" description="Low complexity" evidence="1">
    <location>
        <begin position="2431"/>
        <end position="2495"/>
    </location>
</feature>
<feature type="compositionally biased region" description="Low complexity" evidence="1">
    <location>
        <begin position="2201"/>
        <end position="2265"/>
    </location>
</feature>
<feature type="compositionally biased region" description="Low complexity" evidence="1">
    <location>
        <begin position="2927"/>
        <end position="2964"/>
    </location>
</feature>
<feature type="compositionally biased region" description="Polar residues" evidence="1">
    <location>
        <begin position="385"/>
        <end position="411"/>
    </location>
</feature>
<evidence type="ECO:0000256" key="1">
    <source>
        <dbReference type="SAM" id="MobiDB-lite"/>
    </source>
</evidence>
<accession>A0A6J8DCF6</accession>
<feature type="region of interest" description="Disordered" evidence="1">
    <location>
        <begin position="1484"/>
        <end position="1590"/>
    </location>
</feature>
<feature type="region of interest" description="Disordered" evidence="1">
    <location>
        <begin position="2428"/>
        <end position="2510"/>
    </location>
</feature>
<feature type="region of interest" description="Disordered" evidence="1">
    <location>
        <begin position="1253"/>
        <end position="1360"/>
    </location>
</feature>
<sequence length="2998" mass="303826">MLQTISSTTGNTRGTPSATASMGPTEGPSTSMATPLPSPAPEECPSIDLMEDSGVGLSISFDDEIISADTLIGLQRSDDNRKLTVTSSSTVTISLTQVSRLVSINVNGDNIQEITLTYTDEITNQIKTVTAVANQVTPLNYDIAGEIEISFTASNEDIDVSVDKIELIACEQSTSAGPTTVSSATSAPPMTSGITGLPSITTVPLVGPTRGPPSTSAAPSTTGAPSTTTAPSTGPTEGPSTSMATPTPSPAPEECPSIDLMEDSGVGLSISYDDEIISADTLIGLQRADDNRKLTVTSSSTVTISLTQVSRLVSINVNGDNIQEITLTYTDEITNQIKTVTAVANQVTPLNYDIAGEIEISFTASNEDIDVSVDKIELIACEQSTSAGPTTVSSATSAPPMTSGITGLPSITTVPLVGPTGGPPSTTAAPSTTGPTEGPTSSTVAEPSGSTSGAPSTTIAPSTGPTEGPSTSMATPTPSPAPEECPSIDLMEDSGVGLSISYDDEIISADTLIGLQRADDNRKLTVTSSSTVTISLTQVSRLVSINVNGDNIQEITLTYTDEITNQIKTVTAVANQVTPLNYDIAGEIEISFTASNEDIDVSVDKIELIACEQSTSAGPTTVSSATSAPPMTSGITGLPSITTVPLVGPTGGPPSTTAAPSTTGPTEGPTSSTVAEPSGSTSGAPSTTTAPSTGPTEGPSTSMATPTPSPAPEECPSIDLMEDSGVGLSISYDDEIISADTLIGLQRADDNRKLTVTSSSTVTISLTQVSRLVSINVNGDNIQEITLTYTDEITNQIKTVTAVANQVTPLNYDIAGEIEISFTASNEDIDVSVDKIELIACEQSTSAGPTTVSSATSAPPMTSGITGLPSITTVPLVGPTGGPPSTTAAPSTTGPTEGPTSSTVAEPSGPTEGPSTSMATPTPSPAPEECPSIDLMEDSGVGLSISYDDEIISADTLIGLQRADDNRKLTVTSSSTVTISLTQVSRLVSINVNGDNIQEITLTYTDEITNQIKTVTAVANQVTPLNYDIAGEIEISFTASNEDIDVSVDKIELIACEQSTSAGPTTVSSATSAPPMTSGITGLPSITTVPLVGPTGGPPSTTAAPSTTGPTEGPTSSTVAEPSGSTSGAPSTTIAPSTGPTEGPSTSMATPTPSPAPEECPSIDLMEDSGVGLSISYDDEIISADTLIGLQRADDNRKLTVTSSSTVTISLTQVSRLVSINVNGDNIQEITLTYTDEITNQIKTIELIACEQSTSAGPTTVSSATSAPPMTSGITGLPSITTVPLVGPTGGPPSTTAAPSTTGPTEGPTSSTVAEPSGSTSGAPSTTTAPSTGPTEGPSTSMATPTPSPAPEECPSIDLMEDSGVGLSISYDDEIISADTLIGLQRADDNRKLTVTSSSTVTISLTQVSRLVSINVNGDNIQEITLTYTDEITNQIKTVTAVANQVTPLNYDIAGEIEISFTASNEDIDVSVDKIELIACEQSTSAGPTTVSSATSAPPMTSGITGLPSITTVPLVGPTGGPPSTTAAPSTTGPTEGPTSSTVAEPSGSTSGAPSTTTAPSTGPTEGPSTSMATPTPSPAPEECPSIDLMEDSGVGLSISYDDEIISADTLIGLQRADDNRKLTVTSSSTVTISLTQVSRLVSINVNGDNIQEITLTYTDEITNQIKTVTAVANQVTPLNYDIAGEIEISFTASNEDIDVSVDKIELIACEQSTSAGPTTVSSATSAPPMTSGITGLPSITTVPLVGPTGGPPSTTAAPSTTGPTEGPTSSTVAEPSGSTSGAPSTTTAPSTGPTEGPSTSMATPTPSPAPEECPSIDLMEDSGVGLSISYDDEIISADTLIGLQRADDNRKLTVTSSSTVTISLTQVSRLVSINVNGDNIQEITLTYTDEITNQIKTVTAVANQVTPLNYDIAGEIEISFTASNEDIDVSVDKIELIACEQSTSAGPTTVSSATSAPPMTSGITGLPSITTVPLVGPTGGPPSTTAAPSTTGPTEGPTSSTVAEPSGSTSGAPSTTTAPSTGPTEGPSTSMATPTPSPAPEECPSIDLMEDSGVGLSISYDDEIISADTLIGLQRADDNRKLTVTSSSTVTISLTQVSRLVSINVNGDNIQEITLTYTDEITNQIKTVTAVANQVTPLNYDIAGEIEISFTASNEDIDVSVDKIELIACEQSTSAGPTTVSSATSAPPMTSGITGLPSITTVPLVGPTGGPPSTTAAPSTTGPTEGPTSSTVAEPSGSTSGAPSTTTAPSTGQTEGPSTSISTPTPSPAPEECPSIDLMEDSGVGLSISYDDEIISADTLIGLQRADDNRKLTVTSSSTVTISLTQVSRLVSINVNGDNIQEITLTYTDEITNQIKTVTAVENQVTPLNYDIAGEIEISFTAWNEDIDVSVDKIELIACEQSTSAGPTTVSSAISAPPMTSGITGLPSITTVPLVGPTGGPPSTTAAPSTTGPTEGPTSSTVAEPSGSTSGAPSTTTAPSTGPTEGPSTSMATPTPSPAPEECPSIDLMEDSGVGLSISYDDEIISADTLIGLQRADDNRKLTVTSSSTVTISLTQVSRLVSINVNGDNIQEITLTYTDEIINQIKTVTAVENQVTPLNYDIAGEIEISFTAWNEDIDVSVDKIELIACEQSTSAGPTTVSSAISAPPMTSGITGLPSITTVPLVGPTGGPPSTTAAPSTTGPTEGPTSSTVAEPSGSTSGAPSTTTAPSTGPTEGPSTSMATPTPSPAPEECPSIDLMEDSRVGLSISYDDEIISADTLIGLQRADDNRKLTVTSSSTVTISLTQVSRLVSINVNGDNIQEITLTYTDEITNQIKRYVTAVENQVTPLNYDIAGEIEISFTASNEDIDVSVDKLELIACEQSTSAGPTTVSSAISAPPMTSGITGLPSITTVPLVGQTGGPPSTTAAPSTIGPTEGPTSSTVAEPSRSTSGAPSTTTAPSEGPTEGPSTSTTTPTPSSAPGECPSINLMENSGVDLTISYDDRHHHLPLENAHLLI</sequence>
<evidence type="ECO:0000313" key="2">
    <source>
        <dbReference type="EMBL" id="CAC5405735.1"/>
    </source>
</evidence>
<feature type="compositionally biased region" description="Low complexity" evidence="1">
    <location>
        <begin position="208"/>
        <end position="246"/>
    </location>
</feature>
<dbReference type="OrthoDB" id="10585829at2759"/>
<feature type="compositionally biased region" description="Polar residues" evidence="1">
    <location>
        <begin position="1060"/>
        <end position="1086"/>
    </location>
</feature>
<feature type="region of interest" description="Disordered" evidence="1">
    <location>
        <begin position="1"/>
        <end position="49"/>
    </location>
</feature>
<feature type="compositionally biased region" description="Polar residues" evidence="1">
    <location>
        <begin position="615"/>
        <end position="641"/>
    </location>
</feature>
<feature type="compositionally biased region" description="Polar residues" evidence="1">
    <location>
        <begin position="1484"/>
        <end position="1510"/>
    </location>
</feature>
<feature type="compositionally biased region" description="Low complexity" evidence="1">
    <location>
        <begin position="412"/>
        <end position="476"/>
    </location>
</feature>
<feature type="region of interest" description="Disordered" evidence="1">
    <location>
        <begin position="2174"/>
        <end position="2280"/>
    </location>
</feature>
<keyword evidence="3" id="KW-1185">Reference proteome</keyword>
<feature type="compositionally biased region" description="Low complexity" evidence="1">
    <location>
        <begin position="874"/>
        <end position="903"/>
    </location>
</feature>
<feature type="region of interest" description="Disordered" evidence="1">
    <location>
        <begin position="874"/>
        <end position="934"/>
    </location>
</feature>
<feature type="compositionally biased region" description="Polar residues" evidence="1">
    <location>
        <begin position="1944"/>
        <end position="1970"/>
    </location>
</feature>
<feature type="region of interest" description="Disordered" evidence="1">
    <location>
        <begin position="2890"/>
        <end position="2969"/>
    </location>
</feature>
<evidence type="ECO:0000313" key="3">
    <source>
        <dbReference type="Proteomes" id="UP000507470"/>
    </source>
</evidence>
<feature type="compositionally biased region" description="Low complexity" evidence="1">
    <location>
        <begin position="2661"/>
        <end position="2725"/>
    </location>
</feature>
<feature type="region of interest" description="Disordered" evidence="1">
    <location>
        <begin position="615"/>
        <end position="721"/>
    </location>
</feature>
<feature type="region of interest" description="Disordered" evidence="1">
    <location>
        <begin position="1714"/>
        <end position="1820"/>
    </location>
</feature>
<feature type="region of interest" description="Disordered" evidence="1">
    <location>
        <begin position="1944"/>
        <end position="2050"/>
    </location>
</feature>
<organism evidence="2 3">
    <name type="scientific">Mytilus coruscus</name>
    <name type="common">Sea mussel</name>
    <dbReference type="NCBI Taxonomy" id="42192"/>
    <lineage>
        <taxon>Eukaryota</taxon>
        <taxon>Metazoa</taxon>
        <taxon>Spiralia</taxon>
        <taxon>Lophotrochozoa</taxon>
        <taxon>Mollusca</taxon>
        <taxon>Bivalvia</taxon>
        <taxon>Autobranchia</taxon>
        <taxon>Pteriomorphia</taxon>
        <taxon>Mytilida</taxon>
        <taxon>Mytiloidea</taxon>
        <taxon>Mytilidae</taxon>
        <taxon>Mytilinae</taxon>
        <taxon>Mytilus</taxon>
    </lineage>
</organism>